<organism evidence="8">
    <name type="scientific">marine sediment metagenome</name>
    <dbReference type="NCBI Taxonomy" id="412755"/>
    <lineage>
        <taxon>unclassified sequences</taxon>
        <taxon>metagenomes</taxon>
        <taxon>ecological metagenomes</taxon>
    </lineage>
</organism>
<dbReference type="GO" id="GO:0046872">
    <property type="term" value="F:metal ion binding"/>
    <property type="evidence" value="ECO:0007669"/>
    <property type="project" value="UniProtKB-KW"/>
</dbReference>
<dbReference type="GO" id="GO:0005975">
    <property type="term" value="P:carbohydrate metabolic process"/>
    <property type="evidence" value="ECO:0007669"/>
    <property type="project" value="InterPro"/>
</dbReference>
<reference evidence="8" key="1">
    <citation type="journal article" date="2014" name="Front. Microbiol.">
        <title>High frequency of phylogenetically diverse reductive dehalogenase-homologous genes in deep subseafloor sedimentary metagenomes.</title>
        <authorList>
            <person name="Kawai M."/>
            <person name="Futagami T."/>
            <person name="Toyoda A."/>
            <person name="Takaki Y."/>
            <person name="Nishi S."/>
            <person name="Hori S."/>
            <person name="Arai W."/>
            <person name="Tsubouchi T."/>
            <person name="Morono Y."/>
            <person name="Uchiyama I."/>
            <person name="Ito T."/>
            <person name="Fujiyama A."/>
            <person name="Inagaki F."/>
            <person name="Takami H."/>
        </authorList>
    </citation>
    <scope>NUCLEOTIDE SEQUENCE</scope>
    <source>
        <strain evidence="8">Expedition CK06-06</strain>
    </source>
</reference>
<evidence type="ECO:0000256" key="5">
    <source>
        <dbReference type="ARBA" id="ARBA00022842"/>
    </source>
</evidence>
<comment type="similarity">
    <text evidence="2">Belongs to the phosphohexose mutase family.</text>
</comment>
<evidence type="ECO:0000256" key="6">
    <source>
        <dbReference type="ARBA" id="ARBA00023235"/>
    </source>
</evidence>
<keyword evidence="3" id="KW-0597">Phosphoprotein</keyword>
<evidence type="ECO:0000256" key="1">
    <source>
        <dbReference type="ARBA" id="ARBA00001946"/>
    </source>
</evidence>
<evidence type="ECO:0000256" key="4">
    <source>
        <dbReference type="ARBA" id="ARBA00022723"/>
    </source>
</evidence>
<accession>X1UNH7</accession>
<name>X1UNH7_9ZZZZ</name>
<evidence type="ECO:0000313" key="8">
    <source>
        <dbReference type="EMBL" id="GAJ01446.1"/>
    </source>
</evidence>
<gene>
    <name evidence="8" type="ORF">S12H4_31955</name>
</gene>
<keyword evidence="5" id="KW-0460">Magnesium</keyword>
<protein>
    <recommendedName>
        <fullName evidence="7">Alpha-D-phosphohexomutase alpha/beta/alpha domain-containing protein</fullName>
    </recommendedName>
</protein>
<dbReference type="AlphaFoldDB" id="X1UNH7"/>
<evidence type="ECO:0000259" key="7">
    <source>
        <dbReference type="Pfam" id="PF02878"/>
    </source>
</evidence>
<dbReference type="SUPFAM" id="SSF53738">
    <property type="entry name" value="Phosphoglucomutase, first 3 domains"/>
    <property type="match status" value="1"/>
</dbReference>
<sequence>MCPEISRHIFRAYDIRGLYNIDITPPIMYEIGLAFGSYVQEVLNGLDIAVGCDIRQSSVPLVHSFISGVTAVGINATFAGTTAFGQALFAGWSLNKTAIAFITASHLPPEWNGIKFYHGDGVGFSEEELMMIRDRTISKTFSIKGWQETGQLDNYNVTKPYLEFFENKFSFSKKLKVALDCGGGSMTLSAPEVFTRLNLEIVPIYC</sequence>
<keyword evidence="6" id="KW-0413">Isomerase</keyword>
<dbReference type="Pfam" id="PF02878">
    <property type="entry name" value="PGM_PMM_I"/>
    <property type="match status" value="1"/>
</dbReference>
<evidence type="ECO:0000256" key="2">
    <source>
        <dbReference type="ARBA" id="ARBA00010231"/>
    </source>
</evidence>
<dbReference type="PANTHER" id="PTHR43771:SF1">
    <property type="entry name" value="PHOSPHOMANNOMUTASE"/>
    <property type="match status" value="1"/>
</dbReference>
<feature type="non-terminal residue" evidence="8">
    <location>
        <position position="206"/>
    </location>
</feature>
<feature type="domain" description="Alpha-D-phosphohexomutase alpha/beta/alpha" evidence="7">
    <location>
        <begin position="8"/>
        <end position="139"/>
    </location>
</feature>
<keyword evidence="4" id="KW-0479">Metal-binding</keyword>
<comment type="cofactor">
    <cofactor evidence="1">
        <name>Mg(2+)</name>
        <dbReference type="ChEBI" id="CHEBI:18420"/>
    </cofactor>
</comment>
<dbReference type="PANTHER" id="PTHR43771">
    <property type="entry name" value="PHOSPHOMANNOMUTASE"/>
    <property type="match status" value="1"/>
</dbReference>
<dbReference type="GO" id="GO:0016868">
    <property type="term" value="F:intramolecular phosphotransferase activity"/>
    <property type="evidence" value="ECO:0007669"/>
    <property type="project" value="InterPro"/>
</dbReference>
<evidence type="ECO:0000256" key="3">
    <source>
        <dbReference type="ARBA" id="ARBA00022553"/>
    </source>
</evidence>
<dbReference type="Gene3D" id="3.40.120.10">
    <property type="entry name" value="Alpha-D-Glucose-1,6-Bisphosphate, subunit A, domain 3"/>
    <property type="match status" value="2"/>
</dbReference>
<dbReference type="EMBL" id="BARW01018698">
    <property type="protein sequence ID" value="GAJ01446.1"/>
    <property type="molecule type" value="Genomic_DNA"/>
</dbReference>
<dbReference type="InterPro" id="IPR016055">
    <property type="entry name" value="A-D-PHexomutase_a/b/a-I/II/III"/>
</dbReference>
<dbReference type="InterPro" id="IPR005844">
    <property type="entry name" value="A-D-PHexomutase_a/b/a-I"/>
</dbReference>
<proteinExistence type="inferred from homology"/>
<comment type="caution">
    <text evidence="8">The sequence shown here is derived from an EMBL/GenBank/DDBJ whole genome shotgun (WGS) entry which is preliminary data.</text>
</comment>